<dbReference type="GO" id="GO:0016020">
    <property type="term" value="C:membrane"/>
    <property type="evidence" value="ECO:0007669"/>
    <property type="project" value="UniProtKB-SubCell"/>
</dbReference>
<dbReference type="InterPro" id="IPR036259">
    <property type="entry name" value="MFS_trans_sf"/>
</dbReference>
<feature type="region of interest" description="Disordered" evidence="5">
    <location>
        <begin position="20"/>
        <end position="52"/>
    </location>
</feature>
<sequence length="550" mass="59756">MRSRPESLYEVALNRTVKNIPSEMNGELEKQPERCNEKQAADAPEPNDDEEAEGLHAENIIQAAKQFSTARKASIITILSSLYLINTFGTGILVAALPRVALDVHLSEALILWPVAVYNLSAGCLLLIFGAVADIIGTKLMWLAGTYLYIVFTLAVGFSRSGIQIIMFRMLQGASIAMSLPTTVSLITNTFPKGSWRNVAFAIVGIGSPLGFALGLVLGGVFTDTIGWRWAYYITAILNFLISTSAVWLLPNVHIGHHSASRASRLAREIDWIGAVIISAGLGLLLYILAAITSGLSIRNPQAIVLLLLSVSLIIIFPFWMSHQTRNNRPALIPNRLWRNAVFSSICACVFLSWAAMNCIQYLATLYFQQIQRVPALQSSLRFIPHVCSGVFINVLTGYLVSRVHVQKLAVISAIVTAAAPALMATMPIDANYWFAPFWALILSPINPDTLFTVSNLVISDAFPSDVQSLAGGVFSEICQFGNSVGLTIIAVIARSVSQQSDVTPHEAWLMVGFRAAFWTIFAGCVLVIPLSFFGLRKGGLIGKKSPDGT</sequence>
<evidence type="ECO:0000313" key="9">
    <source>
        <dbReference type="Proteomes" id="UP000663193"/>
    </source>
</evidence>
<comment type="subcellular location">
    <subcellularLocation>
        <location evidence="1">Membrane</location>
        <topology evidence="1">Multi-pass membrane protein</topology>
    </subcellularLocation>
</comment>
<keyword evidence="2 6" id="KW-0812">Transmembrane</keyword>
<feature type="transmembrane region" description="Helical" evidence="6">
    <location>
        <begin position="230"/>
        <end position="251"/>
    </location>
</feature>
<dbReference type="SUPFAM" id="SSF103473">
    <property type="entry name" value="MFS general substrate transporter"/>
    <property type="match status" value="1"/>
</dbReference>
<dbReference type="GO" id="GO:0022857">
    <property type="term" value="F:transmembrane transporter activity"/>
    <property type="evidence" value="ECO:0007669"/>
    <property type="project" value="InterPro"/>
</dbReference>
<dbReference type="Pfam" id="PF07690">
    <property type="entry name" value="MFS_1"/>
    <property type="match status" value="1"/>
</dbReference>
<keyword evidence="9" id="KW-1185">Reference proteome</keyword>
<feature type="transmembrane region" description="Helical" evidence="6">
    <location>
        <begin position="165"/>
        <end position="187"/>
    </location>
</feature>
<evidence type="ECO:0000256" key="5">
    <source>
        <dbReference type="SAM" id="MobiDB-lite"/>
    </source>
</evidence>
<dbReference type="PANTHER" id="PTHR42718">
    <property type="entry name" value="MAJOR FACILITATOR SUPERFAMILY MULTIDRUG TRANSPORTER MFSC"/>
    <property type="match status" value="1"/>
</dbReference>
<feature type="transmembrane region" description="Helical" evidence="6">
    <location>
        <begin position="199"/>
        <end position="218"/>
    </location>
</feature>
<organism evidence="8 9">
    <name type="scientific">Phaeosphaeria nodorum (strain SN15 / ATCC MYA-4574 / FGSC 10173)</name>
    <name type="common">Glume blotch fungus</name>
    <name type="synonym">Parastagonospora nodorum</name>
    <dbReference type="NCBI Taxonomy" id="321614"/>
    <lineage>
        <taxon>Eukaryota</taxon>
        <taxon>Fungi</taxon>
        <taxon>Dikarya</taxon>
        <taxon>Ascomycota</taxon>
        <taxon>Pezizomycotina</taxon>
        <taxon>Dothideomycetes</taxon>
        <taxon>Pleosporomycetidae</taxon>
        <taxon>Pleosporales</taxon>
        <taxon>Pleosporineae</taxon>
        <taxon>Phaeosphaeriaceae</taxon>
        <taxon>Parastagonospora</taxon>
    </lineage>
</organism>
<feature type="transmembrane region" description="Helical" evidence="6">
    <location>
        <begin position="409"/>
        <end position="429"/>
    </location>
</feature>
<dbReference type="AlphaFoldDB" id="A0A7U2I065"/>
<evidence type="ECO:0000256" key="3">
    <source>
        <dbReference type="ARBA" id="ARBA00022989"/>
    </source>
</evidence>
<keyword evidence="3 6" id="KW-1133">Transmembrane helix</keyword>
<feature type="transmembrane region" description="Helical" evidence="6">
    <location>
        <begin position="272"/>
        <end position="296"/>
    </location>
</feature>
<feature type="transmembrane region" description="Helical" evidence="6">
    <location>
        <begin position="302"/>
        <end position="320"/>
    </location>
</feature>
<evidence type="ECO:0000256" key="4">
    <source>
        <dbReference type="ARBA" id="ARBA00023136"/>
    </source>
</evidence>
<evidence type="ECO:0000256" key="2">
    <source>
        <dbReference type="ARBA" id="ARBA00022692"/>
    </source>
</evidence>
<reference evidence="9" key="1">
    <citation type="journal article" date="2021" name="BMC Genomics">
        <title>Chromosome-level genome assembly and manually-curated proteome of model necrotroph Parastagonospora nodorum Sn15 reveals a genome-wide trove of candidate effector homologs, and redundancy of virulence-related functions within an accessory chromosome.</title>
        <authorList>
            <person name="Bertazzoni S."/>
            <person name="Jones D.A.B."/>
            <person name="Phan H.T."/>
            <person name="Tan K.-C."/>
            <person name="Hane J.K."/>
        </authorList>
    </citation>
    <scope>NUCLEOTIDE SEQUENCE [LARGE SCALE GENOMIC DNA]</scope>
    <source>
        <strain evidence="9">SN15 / ATCC MYA-4574 / FGSC 10173)</strain>
    </source>
</reference>
<name>A0A7U2I065_PHANO</name>
<proteinExistence type="predicted"/>
<feature type="transmembrane region" description="Helical" evidence="6">
    <location>
        <begin position="516"/>
        <end position="536"/>
    </location>
</feature>
<gene>
    <name evidence="8" type="ORF">JI435_435630</name>
</gene>
<evidence type="ECO:0000256" key="6">
    <source>
        <dbReference type="SAM" id="Phobius"/>
    </source>
</evidence>
<feature type="transmembrane region" description="Helical" evidence="6">
    <location>
        <begin position="75"/>
        <end position="98"/>
    </location>
</feature>
<dbReference type="InterPro" id="IPR020846">
    <property type="entry name" value="MFS_dom"/>
</dbReference>
<accession>A0A7U2I065</accession>
<dbReference type="PANTHER" id="PTHR42718:SF10">
    <property type="entry name" value="TRANSPORTER, PUTATIVE (AFU_ORTHOLOGUE AFUA_8G06760)-RELATED"/>
    <property type="match status" value="1"/>
</dbReference>
<feature type="transmembrane region" description="Helical" evidence="6">
    <location>
        <begin position="110"/>
        <end position="133"/>
    </location>
</feature>
<dbReference type="EMBL" id="CP069030">
    <property type="protein sequence ID" value="QRC98385.1"/>
    <property type="molecule type" value="Genomic_DNA"/>
</dbReference>
<feature type="compositionally biased region" description="Basic and acidic residues" evidence="5">
    <location>
        <begin position="27"/>
        <end position="40"/>
    </location>
</feature>
<feature type="transmembrane region" description="Helical" evidence="6">
    <location>
        <begin position="140"/>
        <end position="159"/>
    </location>
</feature>
<dbReference type="InterPro" id="IPR011701">
    <property type="entry name" value="MFS"/>
</dbReference>
<dbReference type="Gene3D" id="1.20.1250.20">
    <property type="entry name" value="MFS general substrate transporter like domains"/>
    <property type="match status" value="2"/>
</dbReference>
<feature type="transmembrane region" description="Helical" evidence="6">
    <location>
        <begin position="341"/>
        <end position="363"/>
    </location>
</feature>
<dbReference type="PROSITE" id="PS50850">
    <property type="entry name" value="MFS"/>
    <property type="match status" value="1"/>
</dbReference>
<feature type="domain" description="Major facilitator superfamily (MFS) profile" evidence="7">
    <location>
        <begin position="75"/>
        <end position="540"/>
    </location>
</feature>
<keyword evidence="4 6" id="KW-0472">Membrane</keyword>
<dbReference type="Proteomes" id="UP000663193">
    <property type="component" value="Chromosome 8"/>
</dbReference>
<dbReference type="VEuPathDB" id="FungiDB:JI435_435630"/>
<feature type="transmembrane region" description="Helical" evidence="6">
    <location>
        <begin position="383"/>
        <end position="402"/>
    </location>
</feature>
<dbReference type="OrthoDB" id="2130629at2759"/>
<evidence type="ECO:0000259" key="7">
    <source>
        <dbReference type="PROSITE" id="PS50850"/>
    </source>
</evidence>
<evidence type="ECO:0000313" key="8">
    <source>
        <dbReference type="EMBL" id="QRC98385.1"/>
    </source>
</evidence>
<evidence type="ECO:0000256" key="1">
    <source>
        <dbReference type="ARBA" id="ARBA00004141"/>
    </source>
</evidence>
<protein>
    <recommendedName>
        <fullName evidence="7">Major facilitator superfamily (MFS) profile domain-containing protein</fullName>
    </recommendedName>
</protein>